<evidence type="ECO:0000256" key="1">
    <source>
        <dbReference type="SAM" id="MobiDB-lite"/>
    </source>
</evidence>
<dbReference type="SMART" id="SM00564">
    <property type="entry name" value="PQQ"/>
    <property type="match status" value="6"/>
</dbReference>
<evidence type="ECO:0000313" key="5">
    <source>
        <dbReference type="Proteomes" id="UP001595821"/>
    </source>
</evidence>
<comment type="caution">
    <text evidence="4">The sequence shown here is derived from an EMBL/GenBank/DDBJ whole genome shotgun (WGS) entry which is preliminary data.</text>
</comment>
<reference evidence="4 5" key="1">
    <citation type="journal article" date="2014" name="Int. J. Syst. Evol. Microbiol.">
        <title>Complete genome sequence of Corynebacterium casei LMG S-19264T (=DSM 44701T), isolated from a smear-ripened cheese.</title>
        <authorList>
            <consortium name="US DOE Joint Genome Institute (JGI-PGF)"/>
            <person name="Walter F."/>
            <person name="Albersmeier A."/>
            <person name="Kalinowski J."/>
            <person name="Ruckert C."/>
        </authorList>
    </citation>
    <scope>NUCLEOTIDE SEQUENCE [LARGE SCALE GENOMIC DNA]</scope>
    <source>
        <strain evidence="4 5">IBRC-M 10912</strain>
    </source>
</reference>
<accession>A0ABD5P4C0</accession>
<dbReference type="Proteomes" id="UP001595821">
    <property type="component" value="Unassembled WGS sequence"/>
</dbReference>
<dbReference type="InterPro" id="IPR011856">
    <property type="entry name" value="tRNA_endonuc-like_dom_sf"/>
</dbReference>
<feature type="domain" description="Pyrrolo-quinoline quinone repeat" evidence="3">
    <location>
        <begin position="95"/>
        <end position="304"/>
    </location>
</feature>
<dbReference type="EMBL" id="JBHSDJ010000129">
    <property type="protein sequence ID" value="MFC4249007.1"/>
    <property type="molecule type" value="Genomic_DNA"/>
</dbReference>
<gene>
    <name evidence="4" type="ORF">ACFOZ7_19100</name>
</gene>
<dbReference type="Pfam" id="PF04471">
    <property type="entry name" value="Mrr_cat"/>
    <property type="match status" value="1"/>
</dbReference>
<dbReference type="Gene3D" id="2.140.10.10">
    <property type="entry name" value="Quinoprotein alcohol dehydrogenase-like superfamily"/>
    <property type="match status" value="1"/>
</dbReference>
<dbReference type="SUPFAM" id="SSF52980">
    <property type="entry name" value="Restriction endonuclease-like"/>
    <property type="match status" value="1"/>
</dbReference>
<feature type="domain" description="Pyrrolo-quinoline quinone repeat" evidence="3">
    <location>
        <begin position="316"/>
        <end position="496"/>
    </location>
</feature>
<dbReference type="InterPro" id="IPR002372">
    <property type="entry name" value="PQQ_rpt_dom"/>
</dbReference>
<name>A0ABD5P4C0_9EURY</name>
<dbReference type="InterPro" id="IPR015943">
    <property type="entry name" value="WD40/YVTN_repeat-like_dom_sf"/>
</dbReference>
<dbReference type="RefSeq" id="WP_246971861.1">
    <property type="nucleotide sequence ID" value="NZ_CP095397.1"/>
</dbReference>
<dbReference type="InterPro" id="IPR007560">
    <property type="entry name" value="Restrct_endonuc_IV_Mrr"/>
</dbReference>
<dbReference type="Gene3D" id="2.130.10.10">
    <property type="entry name" value="YVTN repeat-like/Quinoprotein amine dehydrogenase"/>
    <property type="match status" value="1"/>
</dbReference>
<feature type="region of interest" description="Disordered" evidence="1">
    <location>
        <begin position="165"/>
        <end position="184"/>
    </location>
</feature>
<dbReference type="InterPro" id="IPR018391">
    <property type="entry name" value="PQQ_b-propeller_rpt"/>
</dbReference>
<dbReference type="PANTHER" id="PTHR34512">
    <property type="entry name" value="CELL SURFACE PROTEIN"/>
    <property type="match status" value="1"/>
</dbReference>
<dbReference type="Gene3D" id="3.40.1350.10">
    <property type="match status" value="1"/>
</dbReference>
<protein>
    <submittedName>
        <fullName evidence="4">PQQ-binding-like beta-propeller repeat protein</fullName>
    </submittedName>
</protein>
<dbReference type="Pfam" id="PF13360">
    <property type="entry name" value="PQQ_2"/>
    <property type="match status" value="2"/>
</dbReference>
<dbReference type="InterPro" id="IPR011047">
    <property type="entry name" value="Quinoprotein_ADH-like_sf"/>
</dbReference>
<dbReference type="InterPro" id="IPR011335">
    <property type="entry name" value="Restrct_endonuc-II-like"/>
</dbReference>
<evidence type="ECO:0000313" key="4">
    <source>
        <dbReference type="EMBL" id="MFC4249007.1"/>
    </source>
</evidence>
<feature type="domain" description="Restriction endonuclease type IV Mrr" evidence="2">
    <location>
        <begin position="799"/>
        <end position="910"/>
    </location>
</feature>
<dbReference type="SUPFAM" id="SSF50998">
    <property type="entry name" value="Quinoprotein alcohol dehydrogenase-like"/>
    <property type="match status" value="2"/>
</dbReference>
<dbReference type="AlphaFoldDB" id="A0ABD5P4C0"/>
<feature type="region of interest" description="Disordered" evidence="1">
    <location>
        <begin position="28"/>
        <end position="59"/>
    </location>
</feature>
<dbReference type="GeneID" id="71852640"/>
<sequence>MPEGFSRRSILGLFASGVSLADISPAQRSNELSGPSLASDWPEFRGNKQNTGVKSSDVGPSDFPLELAWSFDGGSKIDNPNEYEEGYTYHRVITPSPSVVGGTVYAPVYQGGVFALDATTGREIWEYDMESYGRLFSSSVVWRDSLYVGSTNQYAATIKIQSSSGTVSWTEGDNPDNSKESSPKYIQSDGSGFVIIGGSDEDGTGYHAYDSETGEKSFSIVPSASSGLFSATSTPAHDSEYLYAPIDEGIGKFEINEGGARTVWENREVDRIISSPAIKNGSIYFGDDSGNIVSVDSDSGNIEWMKNPEQYNSWIVSSPAVDSDSLYIGVSGDESGTLYALDTEQGGVQWEKQGLRELISSPIVYDNTVFIGSKNGNVYALNKQNGGTRWQYDVGTPISSSPVIAGEYLFVTDNKGVVHAFGPKGSRAYTLIQRAKQARGYFGVKRSVSNFLGRDDLLRRAEQAYNQAKYEESERLARKSINKIETADDIITGTVVSSTGIASIVGSKKGFDRYKWHKVKQEYRDLISRSEDIFNSYPGETESLSNGIRTVDPSNYDSIEQAEEEINSVTNSLESISKINDKYREIENRLESVGNGEYENPLKNTIEDVQQSDFLQIGSYESEIKKSKKIVDGIEKKEKLLDDIEDDSGIVSKSHFYTAIERTDPYTKPDSAIEHTNKIRELRSCSIELNKIQQWNRRVPTEATKNKIIQELESTPDSIAIGEIRQEVEKHQRLRDRVKNIRDFLRSVDISQTDIVESEAQEKIQSAITEGDPEIIRELNNRIERISNTVWEPNDLFEYSPYQFERLVAQLWENYGYSTQVSSKSGDEGVDVYAKNGDEIVAIQVKQYTPGKSKVTPSTVREMASPLAKGNATHSVIVTSSTFTKNAVQEAQSYGERMKLIGQQGLLEMLTDSYIQPPRD</sequence>
<evidence type="ECO:0000259" key="3">
    <source>
        <dbReference type="Pfam" id="PF13360"/>
    </source>
</evidence>
<evidence type="ECO:0000259" key="2">
    <source>
        <dbReference type="Pfam" id="PF04471"/>
    </source>
</evidence>
<proteinExistence type="predicted"/>
<dbReference type="PANTHER" id="PTHR34512:SF30">
    <property type="entry name" value="OUTER MEMBRANE PROTEIN ASSEMBLY FACTOR BAMB"/>
    <property type="match status" value="1"/>
</dbReference>
<organism evidence="4 5">
    <name type="scientific">Natribaculum luteum</name>
    <dbReference type="NCBI Taxonomy" id="1586232"/>
    <lineage>
        <taxon>Archaea</taxon>
        <taxon>Methanobacteriati</taxon>
        <taxon>Methanobacteriota</taxon>
        <taxon>Stenosarchaea group</taxon>
        <taxon>Halobacteria</taxon>
        <taxon>Halobacteriales</taxon>
        <taxon>Natrialbaceae</taxon>
        <taxon>Natribaculum</taxon>
    </lineage>
</organism>